<protein>
    <submittedName>
        <fullName evidence="1">Uncharacterized protein</fullName>
    </submittedName>
</protein>
<proteinExistence type="predicted"/>
<accession>A0A0L6VR40</accession>
<keyword evidence="2" id="KW-1185">Reference proteome</keyword>
<dbReference type="VEuPathDB" id="FungiDB:VP01_11762g1"/>
<gene>
    <name evidence="1" type="ORF">VP01_11762g1</name>
</gene>
<name>A0A0L6VR40_9BASI</name>
<dbReference type="Proteomes" id="UP000037035">
    <property type="component" value="Unassembled WGS sequence"/>
</dbReference>
<sequence>MKAHENKFLDEARRRNNFLLTHQFQHNVEISFIYPSSLSGKYSIYGFHTRHNLPRTGTQWLHKIEFNPFKSKGGGCGKFSERLLISCGIPLPLGIKINSHLGNYFQAQSGPTLSVLLVNTS</sequence>
<evidence type="ECO:0000313" key="1">
    <source>
        <dbReference type="EMBL" id="KNZ63188.1"/>
    </source>
</evidence>
<organism evidence="1 2">
    <name type="scientific">Puccinia sorghi</name>
    <dbReference type="NCBI Taxonomy" id="27349"/>
    <lineage>
        <taxon>Eukaryota</taxon>
        <taxon>Fungi</taxon>
        <taxon>Dikarya</taxon>
        <taxon>Basidiomycota</taxon>
        <taxon>Pucciniomycotina</taxon>
        <taxon>Pucciniomycetes</taxon>
        <taxon>Pucciniales</taxon>
        <taxon>Pucciniaceae</taxon>
        <taxon>Puccinia</taxon>
    </lineage>
</organism>
<reference evidence="1 2" key="1">
    <citation type="submission" date="2015-08" db="EMBL/GenBank/DDBJ databases">
        <title>Next Generation Sequencing and Analysis of the Genome of Puccinia sorghi L Schw, the Causal Agent of Maize Common Rust.</title>
        <authorList>
            <person name="Rochi L."/>
            <person name="Burguener G."/>
            <person name="Darino M."/>
            <person name="Turjanski A."/>
            <person name="Kreff E."/>
            <person name="Dieguez M.J."/>
            <person name="Sacco F."/>
        </authorList>
    </citation>
    <scope>NUCLEOTIDE SEQUENCE [LARGE SCALE GENOMIC DNA]</scope>
    <source>
        <strain evidence="1 2">RO10H11247</strain>
    </source>
</reference>
<dbReference type="EMBL" id="LAVV01001957">
    <property type="protein sequence ID" value="KNZ63188.1"/>
    <property type="molecule type" value="Genomic_DNA"/>
</dbReference>
<dbReference type="AlphaFoldDB" id="A0A0L6VR40"/>
<comment type="caution">
    <text evidence="1">The sequence shown here is derived from an EMBL/GenBank/DDBJ whole genome shotgun (WGS) entry which is preliminary data.</text>
</comment>
<evidence type="ECO:0000313" key="2">
    <source>
        <dbReference type="Proteomes" id="UP000037035"/>
    </source>
</evidence>